<proteinExistence type="predicted"/>
<organism evidence="1 2">
    <name type="scientific">Nelumbo nucifera</name>
    <name type="common">Sacred lotus</name>
    <dbReference type="NCBI Taxonomy" id="4432"/>
    <lineage>
        <taxon>Eukaryota</taxon>
        <taxon>Viridiplantae</taxon>
        <taxon>Streptophyta</taxon>
        <taxon>Embryophyta</taxon>
        <taxon>Tracheophyta</taxon>
        <taxon>Spermatophyta</taxon>
        <taxon>Magnoliopsida</taxon>
        <taxon>Proteales</taxon>
        <taxon>Nelumbonaceae</taxon>
        <taxon>Nelumbo</taxon>
    </lineage>
</organism>
<dbReference type="EMBL" id="DUZY01000001">
    <property type="protein sequence ID" value="DAD18619.1"/>
    <property type="molecule type" value="Genomic_DNA"/>
</dbReference>
<comment type="caution">
    <text evidence="1">The sequence shown here is derived from an EMBL/GenBank/DDBJ whole genome shotgun (WGS) entry which is preliminary data.</text>
</comment>
<keyword evidence="2" id="KW-1185">Reference proteome</keyword>
<accession>A0A822XHT7</accession>
<reference evidence="1 2" key="1">
    <citation type="journal article" date="2020" name="Mol. Biol. Evol.">
        <title>Distinct Expression and Methylation Patterns for Genes with Different Fates following a Single Whole-Genome Duplication in Flowering Plants.</title>
        <authorList>
            <person name="Shi T."/>
            <person name="Rahmani R.S."/>
            <person name="Gugger P.F."/>
            <person name="Wang M."/>
            <person name="Li H."/>
            <person name="Zhang Y."/>
            <person name="Li Z."/>
            <person name="Wang Q."/>
            <person name="Van de Peer Y."/>
            <person name="Marchal K."/>
            <person name="Chen J."/>
        </authorList>
    </citation>
    <scope>NUCLEOTIDE SEQUENCE [LARGE SCALE GENOMIC DNA]</scope>
    <source>
        <tissue evidence="1">Leaf</tissue>
    </source>
</reference>
<sequence length="42" mass="4638">MEDSALSLVVLKRSNTPLSGMGEDEDDENSKKATRIEIKNCI</sequence>
<gene>
    <name evidence="1" type="ORF">HUJ06_020082</name>
</gene>
<evidence type="ECO:0000313" key="1">
    <source>
        <dbReference type="EMBL" id="DAD18619.1"/>
    </source>
</evidence>
<protein>
    <submittedName>
        <fullName evidence="1">Uncharacterized protein</fullName>
    </submittedName>
</protein>
<dbReference type="Proteomes" id="UP000607653">
    <property type="component" value="Unassembled WGS sequence"/>
</dbReference>
<evidence type="ECO:0000313" key="2">
    <source>
        <dbReference type="Proteomes" id="UP000607653"/>
    </source>
</evidence>
<dbReference type="AlphaFoldDB" id="A0A822XHT7"/>
<name>A0A822XHT7_NELNU</name>